<organism evidence="1">
    <name type="scientific">marine sediment metagenome</name>
    <dbReference type="NCBI Taxonomy" id="412755"/>
    <lineage>
        <taxon>unclassified sequences</taxon>
        <taxon>metagenomes</taxon>
        <taxon>ecological metagenomes</taxon>
    </lineage>
</organism>
<dbReference type="EMBL" id="BARW01019575">
    <property type="protein sequence ID" value="GAI96890.1"/>
    <property type="molecule type" value="Genomic_DNA"/>
</dbReference>
<proteinExistence type="predicted"/>
<feature type="non-terminal residue" evidence="1">
    <location>
        <position position="1"/>
    </location>
</feature>
<comment type="caution">
    <text evidence="1">The sequence shown here is derived from an EMBL/GenBank/DDBJ whole genome shotgun (WGS) entry which is preliminary data.</text>
</comment>
<name>X1UAJ5_9ZZZZ</name>
<reference evidence="1" key="1">
    <citation type="journal article" date="2014" name="Front. Microbiol.">
        <title>High frequency of phylogenetically diverse reductive dehalogenase-homologous genes in deep subseafloor sedimentary metagenomes.</title>
        <authorList>
            <person name="Kawai M."/>
            <person name="Futagami T."/>
            <person name="Toyoda A."/>
            <person name="Takaki Y."/>
            <person name="Nishi S."/>
            <person name="Hori S."/>
            <person name="Arai W."/>
            <person name="Tsubouchi T."/>
            <person name="Morono Y."/>
            <person name="Uchiyama I."/>
            <person name="Ito T."/>
            <person name="Fujiyama A."/>
            <person name="Inagaki F."/>
            <person name="Takami H."/>
        </authorList>
    </citation>
    <scope>NUCLEOTIDE SEQUENCE</scope>
    <source>
        <strain evidence="1">Expedition CK06-06</strain>
    </source>
</reference>
<dbReference type="AlphaFoldDB" id="X1UAJ5"/>
<gene>
    <name evidence="1" type="ORF">S12H4_33240</name>
</gene>
<accession>X1UAJ5</accession>
<protein>
    <submittedName>
        <fullName evidence="1">Uncharacterized protein</fullName>
    </submittedName>
</protein>
<sequence length="117" mass="13503">RSNSIHQYFYDKVEYLLCWATYYTACAMQYCYNEGIEKSNNEVLYTDYFVRNPVLPGPTSVRPEPDSQTIINKLLNLVPLDVRESVSRNLKNIGEFLWSIALAGISFVLKEAAKNLR</sequence>
<evidence type="ECO:0000313" key="1">
    <source>
        <dbReference type="EMBL" id="GAI96890.1"/>
    </source>
</evidence>